<reference evidence="2 3" key="1">
    <citation type="submission" date="2018-01" db="EMBL/GenBank/DDBJ databases">
        <authorList>
            <person name="Clerissi C."/>
        </authorList>
    </citation>
    <scope>NUCLEOTIDE SEQUENCE [LARGE SCALE GENOMIC DNA]</scope>
    <source>
        <strain evidence="2">Cupriavidus oxalaticus LMG 2235</strain>
    </source>
</reference>
<dbReference type="AlphaFoldDB" id="A0A976G8E6"/>
<sequence length="138" mass="14613">MSYGRTETVFQPVLRVQRLRRANAAAGKSHRIPRLPRAVHARFAGVAVRRFATAAFGTGEGWNGAIIASYLRQSVLLTQSTGIKALRLGFGDNPGPGPGDSPRRADGDGPKSGNGRKAAWADFCRAPCGPGSGQTRAR</sequence>
<gene>
    <name evidence="2" type="ORF">CO2235_10099</name>
</gene>
<evidence type="ECO:0000256" key="1">
    <source>
        <dbReference type="SAM" id="MobiDB-lite"/>
    </source>
</evidence>
<evidence type="ECO:0000313" key="2">
    <source>
        <dbReference type="EMBL" id="SPC10714.1"/>
    </source>
</evidence>
<proteinExistence type="predicted"/>
<evidence type="ECO:0000313" key="3">
    <source>
        <dbReference type="Proteomes" id="UP000256862"/>
    </source>
</evidence>
<name>A0A976G8E6_9BURK</name>
<protein>
    <submittedName>
        <fullName evidence="2">Uncharacterized protein</fullName>
    </submittedName>
</protein>
<organism evidence="2 3">
    <name type="scientific">Cupriavidus oxalaticus</name>
    <dbReference type="NCBI Taxonomy" id="96344"/>
    <lineage>
        <taxon>Bacteria</taxon>
        <taxon>Pseudomonadati</taxon>
        <taxon>Pseudomonadota</taxon>
        <taxon>Betaproteobacteria</taxon>
        <taxon>Burkholderiales</taxon>
        <taxon>Burkholderiaceae</taxon>
        <taxon>Cupriavidus</taxon>
    </lineage>
</organism>
<dbReference type="Proteomes" id="UP000256862">
    <property type="component" value="Chromosome CO2235"/>
</dbReference>
<feature type="region of interest" description="Disordered" evidence="1">
    <location>
        <begin position="87"/>
        <end position="138"/>
    </location>
</feature>
<dbReference type="EMBL" id="OGUS01000109">
    <property type="protein sequence ID" value="SPC10714.1"/>
    <property type="molecule type" value="Genomic_DNA"/>
</dbReference>
<accession>A0A976G8E6</accession>
<comment type="caution">
    <text evidence="2">The sequence shown here is derived from an EMBL/GenBank/DDBJ whole genome shotgun (WGS) entry which is preliminary data.</text>
</comment>